<proteinExistence type="predicted"/>
<organism evidence="2 3">
    <name type="scientific">Marinomonas piezotolerans</name>
    <dbReference type="NCBI Taxonomy" id="2213058"/>
    <lineage>
        <taxon>Bacteria</taxon>
        <taxon>Pseudomonadati</taxon>
        <taxon>Pseudomonadota</taxon>
        <taxon>Gammaproteobacteria</taxon>
        <taxon>Oceanospirillales</taxon>
        <taxon>Oceanospirillaceae</taxon>
        <taxon>Marinomonas</taxon>
    </lineage>
</organism>
<feature type="transmembrane region" description="Helical" evidence="1">
    <location>
        <begin position="6"/>
        <end position="26"/>
    </location>
</feature>
<keyword evidence="1" id="KW-0472">Membrane</keyword>
<dbReference type="Proteomes" id="UP000254326">
    <property type="component" value="Unassembled WGS sequence"/>
</dbReference>
<name>A0A370UBB2_9GAMM</name>
<dbReference type="EMBL" id="QKRA01000002">
    <property type="protein sequence ID" value="RDL45039.1"/>
    <property type="molecule type" value="Genomic_DNA"/>
</dbReference>
<sequence length="59" mass="6271">MTFFEIFGVIGSICSITSFIVSLFIASKVVKISNSKSGIANVRGNQNVTAGRDMTNGQN</sequence>
<gene>
    <name evidence="2" type="ORF">DN730_05320</name>
</gene>
<accession>A0A370UBB2</accession>
<evidence type="ECO:0000313" key="3">
    <source>
        <dbReference type="Proteomes" id="UP000254326"/>
    </source>
</evidence>
<reference evidence="2 3" key="1">
    <citation type="submission" date="2018-06" db="EMBL/GenBank/DDBJ databases">
        <title>Marinomonas sp. YLB-05 draft genome sequence.</title>
        <authorList>
            <person name="Yu L."/>
            <person name="Tang X."/>
        </authorList>
    </citation>
    <scope>NUCLEOTIDE SEQUENCE [LARGE SCALE GENOMIC DNA]</scope>
    <source>
        <strain evidence="2 3">YLB-05</strain>
    </source>
</reference>
<keyword evidence="3" id="KW-1185">Reference proteome</keyword>
<dbReference type="AlphaFoldDB" id="A0A370UBB2"/>
<protein>
    <submittedName>
        <fullName evidence="2">Uncharacterized protein</fullName>
    </submittedName>
</protein>
<comment type="caution">
    <text evidence="2">The sequence shown here is derived from an EMBL/GenBank/DDBJ whole genome shotgun (WGS) entry which is preliminary data.</text>
</comment>
<keyword evidence="1" id="KW-0812">Transmembrane</keyword>
<keyword evidence="1" id="KW-1133">Transmembrane helix</keyword>
<evidence type="ECO:0000256" key="1">
    <source>
        <dbReference type="SAM" id="Phobius"/>
    </source>
</evidence>
<evidence type="ECO:0000313" key="2">
    <source>
        <dbReference type="EMBL" id="RDL45039.1"/>
    </source>
</evidence>